<evidence type="ECO:0000256" key="7">
    <source>
        <dbReference type="ARBA" id="ARBA00022801"/>
    </source>
</evidence>
<evidence type="ECO:0000256" key="9">
    <source>
        <dbReference type="ARBA" id="ARBA00023295"/>
    </source>
</evidence>
<comment type="similarity">
    <text evidence="3 14">Belongs to the glycosyl hydrolase 13 family.</text>
</comment>
<dbReference type="PIRSF" id="PIRSF006337">
    <property type="entry name" value="Trehalose_TreZ"/>
    <property type="match status" value="1"/>
</dbReference>
<dbReference type="EMBL" id="CP132315">
    <property type="protein sequence ID" value="WLS05440.1"/>
    <property type="molecule type" value="Genomic_DNA"/>
</dbReference>
<dbReference type="Gene3D" id="1.10.10.760">
    <property type="entry name" value="E-set domains of sugar-utilizing enzymes"/>
    <property type="match status" value="1"/>
</dbReference>
<evidence type="ECO:0000256" key="3">
    <source>
        <dbReference type="ARBA" id="ARBA00008061"/>
    </source>
</evidence>
<evidence type="ECO:0000256" key="6">
    <source>
        <dbReference type="ARBA" id="ARBA00022490"/>
    </source>
</evidence>
<dbReference type="NCBIfam" id="TIGR02402">
    <property type="entry name" value="trehalose_TreZ"/>
    <property type="match status" value="1"/>
</dbReference>
<dbReference type="EC" id="3.2.1.141" evidence="4 13"/>
<keyword evidence="17" id="KW-1185">Reference proteome</keyword>
<evidence type="ECO:0000256" key="5">
    <source>
        <dbReference type="ARBA" id="ARBA00015938"/>
    </source>
</evidence>
<evidence type="ECO:0000256" key="14">
    <source>
        <dbReference type="PIRNR" id="PIRNR006337"/>
    </source>
</evidence>
<feature type="domain" description="Glycosyl hydrolase family 13 catalytic" evidence="15">
    <location>
        <begin position="105"/>
        <end position="465"/>
    </location>
</feature>
<keyword evidence="7 14" id="KW-0378">Hydrolase</keyword>
<dbReference type="SUPFAM" id="SSF81296">
    <property type="entry name" value="E set domains"/>
    <property type="match status" value="1"/>
</dbReference>
<evidence type="ECO:0000256" key="11">
    <source>
        <dbReference type="ARBA" id="ARBA00033284"/>
    </source>
</evidence>
<evidence type="ECO:0000259" key="15">
    <source>
        <dbReference type="SMART" id="SM00642"/>
    </source>
</evidence>
<proteinExistence type="inferred from homology"/>
<dbReference type="Gene3D" id="3.20.20.80">
    <property type="entry name" value="Glycosidases"/>
    <property type="match status" value="1"/>
</dbReference>
<dbReference type="Proteomes" id="UP001225788">
    <property type="component" value="Plasmid unnamed1"/>
</dbReference>
<evidence type="ECO:0000256" key="1">
    <source>
        <dbReference type="ARBA" id="ARBA00004496"/>
    </source>
</evidence>
<dbReference type="RefSeq" id="WP_306161906.1">
    <property type="nucleotide sequence ID" value="NZ_CP132315.1"/>
</dbReference>
<dbReference type="SMART" id="SM00642">
    <property type="entry name" value="Aamy"/>
    <property type="match status" value="1"/>
</dbReference>
<dbReference type="PANTHER" id="PTHR43651:SF11">
    <property type="entry name" value="MALTO-OLIGOSYLTREHALOSE TREHALOHYDROLASE"/>
    <property type="match status" value="1"/>
</dbReference>
<keyword evidence="6" id="KW-0963">Cytoplasm</keyword>
<evidence type="ECO:0000256" key="10">
    <source>
        <dbReference type="ARBA" id="ARBA00032057"/>
    </source>
</evidence>
<dbReference type="Pfam" id="PF00128">
    <property type="entry name" value="Alpha-amylase"/>
    <property type="match status" value="1"/>
</dbReference>
<evidence type="ECO:0000256" key="4">
    <source>
        <dbReference type="ARBA" id="ARBA00012268"/>
    </source>
</evidence>
<dbReference type="CDD" id="cd02853">
    <property type="entry name" value="E_set_MTHase_like_N"/>
    <property type="match status" value="1"/>
</dbReference>
<evidence type="ECO:0000256" key="2">
    <source>
        <dbReference type="ARBA" id="ARBA00005199"/>
    </source>
</evidence>
<organism evidence="16 17">
    <name type="scientific">Shinella oryzae</name>
    <dbReference type="NCBI Taxonomy" id="2871820"/>
    <lineage>
        <taxon>Bacteria</taxon>
        <taxon>Pseudomonadati</taxon>
        <taxon>Pseudomonadota</taxon>
        <taxon>Alphaproteobacteria</taxon>
        <taxon>Hyphomicrobiales</taxon>
        <taxon>Rhizobiaceae</taxon>
        <taxon>Shinella</taxon>
    </lineage>
</organism>
<dbReference type="Gene3D" id="2.60.40.10">
    <property type="entry name" value="Immunoglobulins"/>
    <property type="match status" value="1"/>
</dbReference>
<keyword evidence="9 14" id="KW-0326">Glycosidase</keyword>
<comment type="pathway">
    <text evidence="2 14">Glycan biosynthesis; trehalose biosynthesis.</text>
</comment>
<dbReference type="SUPFAM" id="SSF51445">
    <property type="entry name" value="(Trans)glycosidases"/>
    <property type="match status" value="1"/>
</dbReference>
<dbReference type="InterPro" id="IPR017853">
    <property type="entry name" value="GH"/>
</dbReference>
<comment type="subcellular location">
    <subcellularLocation>
        <location evidence="1">Cytoplasm</location>
    </subcellularLocation>
</comment>
<keyword evidence="8" id="KW-0119">Carbohydrate metabolism</keyword>
<gene>
    <name evidence="16" type="primary">treZ</name>
    <name evidence="16" type="ORF">Q9315_25260</name>
</gene>
<dbReference type="InterPro" id="IPR006047">
    <property type="entry name" value="GH13_cat_dom"/>
</dbReference>
<evidence type="ECO:0000313" key="16">
    <source>
        <dbReference type="EMBL" id="WLS05440.1"/>
    </source>
</evidence>
<protein>
    <recommendedName>
        <fullName evidence="5 13">Malto-oligosyltrehalose trehalohydrolase</fullName>
        <shortName evidence="14">MTHase</shortName>
        <ecNumber evidence="4 13">3.2.1.141</ecNumber>
    </recommendedName>
    <alternativeName>
        <fullName evidence="11 14">4-alpha-D-((1-&gt;4)-alpha-D-glucano)trehalose trehalohydrolase</fullName>
    </alternativeName>
    <alternativeName>
        <fullName evidence="10 14">Maltooligosyl trehalose trehalohydrolase</fullName>
    </alternativeName>
</protein>
<dbReference type="InterPro" id="IPR044901">
    <property type="entry name" value="Trehalose_TreZ_E-set_sf"/>
</dbReference>
<dbReference type="CDD" id="cd11325">
    <property type="entry name" value="AmyAc_GTHase"/>
    <property type="match status" value="1"/>
</dbReference>
<evidence type="ECO:0000256" key="12">
    <source>
        <dbReference type="ARBA" id="ARBA00034013"/>
    </source>
</evidence>
<reference evidence="16 17" key="1">
    <citation type="submission" date="2023-08" db="EMBL/GenBank/DDBJ databases">
        <title>Pathogen: clinical or host-associated sample.</title>
        <authorList>
            <person name="Hergert J."/>
            <person name="Casey R."/>
            <person name="Wagner J."/>
            <person name="Young E.L."/>
            <person name="Oakeson K.F."/>
        </authorList>
    </citation>
    <scope>NUCLEOTIDE SEQUENCE [LARGE SCALE GENOMIC DNA]</scope>
    <source>
        <strain evidence="16 17">UPHL-collab-2</strain>
        <plasmid evidence="16 17">unnamed1</plasmid>
    </source>
</reference>
<comment type="catalytic activity">
    <reaction evidence="12 14">
        <text>hydrolysis of (1-&gt;4)-alpha-D-glucosidic linkage in 4-alpha-D-[(1-&gt;4)-alpha-D-glucanosyl]n trehalose to yield trehalose and (1-&gt;4)-alpha-D-glucan.</text>
        <dbReference type="EC" id="3.2.1.141"/>
    </reaction>
</comment>
<name>A0ABY9KA70_9HYPH</name>
<dbReference type="PANTHER" id="PTHR43651">
    <property type="entry name" value="1,4-ALPHA-GLUCAN-BRANCHING ENZYME"/>
    <property type="match status" value="1"/>
</dbReference>
<accession>A0ABY9KA70</accession>
<keyword evidence="16" id="KW-0614">Plasmid</keyword>
<dbReference type="InterPro" id="IPR013783">
    <property type="entry name" value="Ig-like_fold"/>
</dbReference>
<dbReference type="InterPro" id="IPR012768">
    <property type="entry name" value="Trehalose_TreZ"/>
</dbReference>
<evidence type="ECO:0000256" key="8">
    <source>
        <dbReference type="ARBA" id="ARBA00023277"/>
    </source>
</evidence>
<sequence length="663" mass="73847">MPASDDVRTANFFPRPERRYPVGAECLGAGVSFRVWAPAQDNVSVLLADGRMHAMLAEPGGYFRIDLDGIGPGTLYRLRLGIEAEPVADPASRYQPEGPDGYSAVVDPQRFAWTDDGWRGLKAKGQVLYEMHIGTFTQEGTYAAATERLGVLKDIGITCIEVMPLNEFYGAFGWGYDGVLPYAPTRLYGTPDELRSFIDTAHRLGMGVILDVVYNHLGAGERFKAFSSDYFTERYWNEWGCSINFDGENSAGVRAFFAINAAYWIDEYHFDGLRLDATQALNDASDEHIMALVAREARAAARSRSIYLVAENEPQDTRLVRPRDRSGYGLDALWNDDFHHSAMVALTGRSEAYYHDHRGRAQEFVSSAKYGYLFQGQRYDWQDAPRGQPGRDLAPETFVHFLQNHDQIANSGSGCRMDRLASPARVRAITALLLLGPQTPLLFQGQEFGASSPFFYFADQAGGLAETVREGRIEFLKQFPSLSDDAFARWMPAPADRATFERSKLDWSQYKANTHIVALHRDLIALRRETNVLAQGTCARVDGSVLEPSAFLLRHFACDPKDERLMVVNLGPDIAVDSIADPLHAPPEGMQWALVWSSDNLVYGGGGIRPVDLQGRWTLGADTLLWFAPVMAERRAMPDRERLVQWQSQISNGCRLDIAGGGE</sequence>
<evidence type="ECO:0000313" key="17">
    <source>
        <dbReference type="Proteomes" id="UP001225788"/>
    </source>
</evidence>
<evidence type="ECO:0000256" key="13">
    <source>
        <dbReference type="NCBIfam" id="TIGR02402"/>
    </source>
</evidence>
<dbReference type="InterPro" id="IPR014756">
    <property type="entry name" value="Ig_E-set"/>
</dbReference>
<geneLocation type="plasmid" evidence="16 17">
    <name>unnamed1</name>
</geneLocation>